<keyword evidence="2" id="KW-1185">Reference proteome</keyword>
<evidence type="ECO:0000313" key="2">
    <source>
        <dbReference type="Proteomes" id="UP000696413"/>
    </source>
</evidence>
<organism evidence="1 2">
    <name type="scientific">Mycolicibacterium goodii</name>
    <name type="common">Mycobacterium goodii</name>
    <dbReference type="NCBI Taxonomy" id="134601"/>
    <lineage>
        <taxon>Bacteria</taxon>
        <taxon>Bacillati</taxon>
        <taxon>Actinomycetota</taxon>
        <taxon>Actinomycetes</taxon>
        <taxon>Mycobacteriales</taxon>
        <taxon>Mycobacteriaceae</taxon>
        <taxon>Mycolicibacterium</taxon>
    </lineage>
</organism>
<sequence length="93" mass="9774">MTEPAHVDGNAAAGAFAEVFGFDVTTATLTCAGCGCAAVFAESHVYHRTPGVVVRCPCCDHILARLVQTPTDAWLDLRGAQSWRIPSAAPCLE</sequence>
<accession>A0ABS6HY54</accession>
<evidence type="ECO:0000313" key="1">
    <source>
        <dbReference type="EMBL" id="MBU8826614.1"/>
    </source>
</evidence>
<proteinExistence type="predicted"/>
<protein>
    <submittedName>
        <fullName evidence="1">Uncharacterized protein</fullName>
    </submittedName>
</protein>
<dbReference type="RefSeq" id="WP_214395906.1">
    <property type="nucleotide sequence ID" value="NZ_JAHBOL010000031.1"/>
</dbReference>
<dbReference type="Proteomes" id="UP000696413">
    <property type="component" value="Unassembled WGS sequence"/>
</dbReference>
<dbReference type="EMBL" id="JAHBOM010000027">
    <property type="protein sequence ID" value="MBU8826614.1"/>
    <property type="molecule type" value="Genomic_DNA"/>
</dbReference>
<reference evidence="1 2" key="1">
    <citation type="submission" date="2021-05" db="EMBL/GenBank/DDBJ databases">
        <title>Draft Genome Sequences of Clinical Respiratory Isolates of Mycobacterium goodii Recovered in Ireland.</title>
        <authorList>
            <person name="Flanagan P.R."/>
            <person name="Mok S."/>
            <person name="Roycroft E."/>
            <person name="Rogers T.R."/>
            <person name="Fitzgibbon M."/>
        </authorList>
    </citation>
    <scope>NUCLEOTIDE SEQUENCE [LARGE SCALE GENOMIC DNA]</scope>
    <source>
        <strain evidence="1 2">14IE55</strain>
    </source>
</reference>
<gene>
    <name evidence="1" type="ORF">KL859_27555</name>
</gene>
<dbReference type="InterPro" id="IPR045423">
    <property type="entry name" value="DUF6510"/>
</dbReference>
<dbReference type="Pfam" id="PF20120">
    <property type="entry name" value="DUF6510"/>
    <property type="match status" value="1"/>
</dbReference>
<name>A0ABS6HY54_MYCGD</name>
<comment type="caution">
    <text evidence="1">The sequence shown here is derived from an EMBL/GenBank/DDBJ whole genome shotgun (WGS) entry which is preliminary data.</text>
</comment>